<evidence type="ECO:0000256" key="3">
    <source>
        <dbReference type="ARBA" id="ARBA00022737"/>
    </source>
</evidence>
<evidence type="ECO:0008006" key="14">
    <source>
        <dbReference type="Google" id="ProtNLM"/>
    </source>
</evidence>
<dbReference type="Pfam" id="PF00571">
    <property type="entry name" value="CBS"/>
    <property type="match status" value="2"/>
</dbReference>
<dbReference type="Pfam" id="PF01595">
    <property type="entry name" value="CNNM"/>
    <property type="match status" value="1"/>
</dbReference>
<dbReference type="GO" id="GO:0005886">
    <property type="term" value="C:plasma membrane"/>
    <property type="evidence" value="ECO:0007669"/>
    <property type="project" value="TreeGrafter"/>
</dbReference>
<keyword evidence="6 8" id="KW-0472">Membrane</keyword>
<evidence type="ECO:0000259" key="10">
    <source>
        <dbReference type="PROSITE" id="PS51371"/>
    </source>
</evidence>
<reference evidence="12 13" key="1">
    <citation type="journal article" date="2016" name="Nat. Commun.">
        <title>Thousands of microbial genomes shed light on interconnected biogeochemical processes in an aquifer system.</title>
        <authorList>
            <person name="Anantharaman K."/>
            <person name="Brown C.T."/>
            <person name="Hug L.A."/>
            <person name="Sharon I."/>
            <person name="Castelle C.J."/>
            <person name="Probst A.J."/>
            <person name="Thomas B.C."/>
            <person name="Singh A."/>
            <person name="Wilkins M.J."/>
            <person name="Karaoz U."/>
            <person name="Brodie E.L."/>
            <person name="Williams K.H."/>
            <person name="Hubbard S.S."/>
            <person name="Banfield J.F."/>
        </authorList>
    </citation>
    <scope>NUCLEOTIDE SEQUENCE [LARGE SCALE GENOMIC DNA]</scope>
</reference>
<evidence type="ECO:0000256" key="2">
    <source>
        <dbReference type="ARBA" id="ARBA00022692"/>
    </source>
</evidence>
<dbReference type="SUPFAM" id="SSF56176">
    <property type="entry name" value="FAD-binding/transporter-associated domain-like"/>
    <property type="match status" value="1"/>
</dbReference>
<dbReference type="InterPro" id="IPR036318">
    <property type="entry name" value="FAD-bd_PCMH-like_sf"/>
</dbReference>
<dbReference type="PROSITE" id="PS51371">
    <property type="entry name" value="CBS"/>
    <property type="match status" value="2"/>
</dbReference>
<evidence type="ECO:0000313" key="13">
    <source>
        <dbReference type="Proteomes" id="UP000177811"/>
    </source>
</evidence>
<feature type="transmembrane region" description="Helical" evidence="9">
    <location>
        <begin position="58"/>
        <end position="82"/>
    </location>
</feature>
<evidence type="ECO:0000256" key="7">
    <source>
        <dbReference type="PROSITE-ProRule" id="PRU00703"/>
    </source>
</evidence>
<dbReference type="CDD" id="cd04590">
    <property type="entry name" value="CBS_pair_CorC_HlyC_assoc"/>
    <property type="match status" value="1"/>
</dbReference>
<dbReference type="InterPro" id="IPR044751">
    <property type="entry name" value="Ion_transp-like_CBS"/>
</dbReference>
<dbReference type="InterPro" id="IPR000644">
    <property type="entry name" value="CBS_dom"/>
</dbReference>
<dbReference type="InterPro" id="IPR002550">
    <property type="entry name" value="CNNM"/>
</dbReference>
<dbReference type="Pfam" id="PF03471">
    <property type="entry name" value="CorC_HlyC"/>
    <property type="match status" value="1"/>
</dbReference>
<dbReference type="InterPro" id="IPR016169">
    <property type="entry name" value="FAD-bd_PCMH_sub2"/>
</dbReference>
<feature type="transmembrane region" description="Helical" evidence="9">
    <location>
        <begin position="119"/>
        <end position="141"/>
    </location>
</feature>
<dbReference type="Gene3D" id="3.30.465.10">
    <property type="match status" value="1"/>
</dbReference>
<protein>
    <recommendedName>
        <fullName evidence="14">HlyC/CorC family transporter</fullName>
    </recommendedName>
</protein>
<evidence type="ECO:0000256" key="4">
    <source>
        <dbReference type="ARBA" id="ARBA00022989"/>
    </source>
</evidence>
<feature type="domain" description="CNNM transmembrane" evidence="11">
    <location>
        <begin position="1"/>
        <end position="179"/>
    </location>
</feature>
<keyword evidence="4 8" id="KW-1133">Transmembrane helix</keyword>
<evidence type="ECO:0000256" key="5">
    <source>
        <dbReference type="ARBA" id="ARBA00023122"/>
    </source>
</evidence>
<dbReference type="InterPro" id="IPR046342">
    <property type="entry name" value="CBS_dom_sf"/>
</dbReference>
<gene>
    <name evidence="12" type="ORF">A3C16_03410</name>
</gene>
<comment type="subcellular location">
    <subcellularLocation>
        <location evidence="1">Membrane</location>
        <topology evidence="1">Multi-pass membrane protein</topology>
    </subcellularLocation>
</comment>
<dbReference type="PANTHER" id="PTHR22777">
    <property type="entry name" value="HEMOLYSIN-RELATED"/>
    <property type="match status" value="1"/>
</dbReference>
<organism evidence="12 13">
    <name type="scientific">Candidatus Sungbacteria bacterium RIFCSPHIGHO2_02_FULL_51_29</name>
    <dbReference type="NCBI Taxonomy" id="1802273"/>
    <lineage>
        <taxon>Bacteria</taxon>
        <taxon>Candidatus Sungiibacteriota</taxon>
    </lineage>
</organism>
<dbReference type="Proteomes" id="UP000177811">
    <property type="component" value="Unassembled WGS sequence"/>
</dbReference>
<dbReference type="EMBL" id="MHQL01000010">
    <property type="protein sequence ID" value="OHA03661.1"/>
    <property type="molecule type" value="Genomic_DNA"/>
</dbReference>
<evidence type="ECO:0000259" key="11">
    <source>
        <dbReference type="PROSITE" id="PS51846"/>
    </source>
</evidence>
<name>A0A1G2KYV6_9BACT</name>
<evidence type="ECO:0000256" key="1">
    <source>
        <dbReference type="ARBA" id="ARBA00004141"/>
    </source>
</evidence>
<dbReference type="AlphaFoldDB" id="A0A1G2KYV6"/>
<keyword evidence="5 7" id="KW-0129">CBS domain</keyword>
<evidence type="ECO:0000256" key="6">
    <source>
        <dbReference type="ARBA" id="ARBA00023136"/>
    </source>
</evidence>
<sequence length="412" mass="45397">MIILLVLAAFVVCASGILSMVEASLFSYSLTTARLRAARGAWGAKAALEIRARPFRAIATFVILSSTINVVGSIAIGSYAAFLFSSRGIGMFSAIFTFCTIILAEIIPKNIGERWNQMLFPIAAGPLLWLSFFMTPLVVVLEAITRPFTSGVSPFTTSEEEIALLAGEGARAGSIEPYEAEMIRRVFRLNDVTAGDMMTPKPFVSLMNGDTTVADAVGVVKNAKWSRFPVYTTHENSITGMVYARDILRAFVEGEAGRKVSEYAREAMIVPEGRLGDDLLRDFQARRTHLAVVVSEYGNVVGVVGLEDVLEELVGEIIDEKDVQPELIKRVAKHEIIAHGQTRVSLMNHFFNTTLKSRKTLNGFLQEKLGHIPKAGDVYEFEDLVFRVEEASAQQVERVRVQRKLVEEQANA</sequence>
<dbReference type="Gene3D" id="3.10.580.10">
    <property type="entry name" value="CBS-domain"/>
    <property type="match status" value="1"/>
</dbReference>
<dbReference type="SUPFAM" id="SSF54631">
    <property type="entry name" value="CBS-domain pair"/>
    <property type="match status" value="1"/>
</dbReference>
<evidence type="ECO:0000313" key="12">
    <source>
        <dbReference type="EMBL" id="OHA03661.1"/>
    </source>
</evidence>
<dbReference type="GO" id="GO:0050660">
    <property type="term" value="F:flavin adenine dinucleotide binding"/>
    <property type="evidence" value="ECO:0007669"/>
    <property type="project" value="InterPro"/>
</dbReference>
<keyword evidence="3" id="KW-0677">Repeat</keyword>
<accession>A0A1G2KYV6</accession>
<evidence type="ECO:0000256" key="9">
    <source>
        <dbReference type="SAM" id="Phobius"/>
    </source>
</evidence>
<comment type="caution">
    <text evidence="12">The sequence shown here is derived from an EMBL/GenBank/DDBJ whole genome shotgun (WGS) entry which is preliminary data.</text>
</comment>
<feature type="domain" description="CBS" evidence="10">
    <location>
        <begin position="198"/>
        <end position="257"/>
    </location>
</feature>
<dbReference type="PANTHER" id="PTHR22777:SF4">
    <property type="entry name" value="UPF0053 PROTEIN SLL1254"/>
    <property type="match status" value="1"/>
</dbReference>
<dbReference type="PROSITE" id="PS51846">
    <property type="entry name" value="CNNM"/>
    <property type="match status" value="1"/>
</dbReference>
<feature type="domain" description="CBS" evidence="10">
    <location>
        <begin position="263"/>
        <end position="320"/>
    </location>
</feature>
<keyword evidence="2 8" id="KW-0812">Transmembrane</keyword>
<evidence type="ECO:0000256" key="8">
    <source>
        <dbReference type="PROSITE-ProRule" id="PRU01193"/>
    </source>
</evidence>
<dbReference type="InterPro" id="IPR005170">
    <property type="entry name" value="Transptr-assoc_dom"/>
</dbReference>
<feature type="transmembrane region" description="Helical" evidence="9">
    <location>
        <begin position="89"/>
        <end position="107"/>
    </location>
</feature>
<proteinExistence type="predicted"/>
<dbReference type="SMART" id="SM01091">
    <property type="entry name" value="CorC_HlyC"/>
    <property type="match status" value="1"/>
</dbReference>